<protein>
    <submittedName>
        <fullName evidence="3">1-pyrroline-5-carboxylate dehydrogenase</fullName>
    </submittedName>
</protein>
<accession>A0A438XNY0</accession>
<dbReference type="GO" id="GO:0010133">
    <property type="term" value="P:L-proline catabolic process to L-glutamate"/>
    <property type="evidence" value="ECO:0007669"/>
    <property type="project" value="TreeGrafter"/>
</dbReference>
<dbReference type="PANTHER" id="PTHR13914:SF0">
    <property type="entry name" value="PROLINE DEHYDROGENASE 1, MITOCHONDRIAL"/>
    <property type="match status" value="1"/>
</dbReference>
<evidence type="ECO:0000313" key="4">
    <source>
        <dbReference type="Proteomes" id="UP000289022"/>
    </source>
</evidence>
<dbReference type="InterPro" id="IPR029041">
    <property type="entry name" value="FAD-linked_oxidoreductase-like"/>
</dbReference>
<evidence type="ECO:0000259" key="2">
    <source>
        <dbReference type="Pfam" id="PF01619"/>
    </source>
</evidence>
<dbReference type="PANTHER" id="PTHR13914">
    <property type="entry name" value="PROLINE OXIDASE"/>
    <property type="match status" value="1"/>
</dbReference>
<dbReference type="Proteomes" id="UP000289022">
    <property type="component" value="Unassembled WGS sequence"/>
</dbReference>
<dbReference type="SUPFAM" id="SSF51730">
    <property type="entry name" value="FAD-linked oxidoreductase"/>
    <property type="match status" value="1"/>
</dbReference>
<dbReference type="GO" id="GO:0004657">
    <property type="term" value="F:proline dehydrogenase activity"/>
    <property type="evidence" value="ECO:0007669"/>
    <property type="project" value="InterPro"/>
</dbReference>
<dbReference type="AlphaFoldDB" id="A0A438XNY0"/>
<comment type="caution">
    <text evidence="3">The sequence shown here is derived from an EMBL/GenBank/DDBJ whole genome shotgun (WGS) entry which is preliminary data.</text>
</comment>
<gene>
    <name evidence="3" type="ORF">EC518_06140</name>
</gene>
<dbReference type="InterPro" id="IPR002872">
    <property type="entry name" value="Proline_DH_dom"/>
</dbReference>
<feature type="non-terminal residue" evidence="3">
    <location>
        <position position="357"/>
    </location>
</feature>
<sequence length="357" mass="41808">MQKIIDDSLELAKKLQDSISSHLSEQEKAFHSKMQKLLNNPENKVMLIELMDRSFRCLDNKARFEMIEHVLDKYKSREIFSLFEKWLLMGFLSFGKMLPDMSVPFFVNKIRSDTKAMVLDQEESQLKERILKRKNEKIILNVNFIGEEVLGEEEANARFEKYSQALKSNYIQYISIKITTIFSQINILDFEYSKKEIVKRLDALYALALEEEKKQGMPKFINLDMEEFRDLELTVESFMESIAKFDLNAGIVLQAYIPDSYEYLKKLHAFSKERVLKGLKPIKIRFVKGANMESEETIASVKDWALPTFSNKQDTDSNYNKMLDFVLEGDNYKYIHIGAASHNIFEIAYVYTRIHAL</sequence>
<evidence type="ECO:0000313" key="3">
    <source>
        <dbReference type="EMBL" id="RVZ39576.1"/>
    </source>
</evidence>
<feature type="domain" description="Proline dehydrogenase" evidence="2">
    <location>
        <begin position="127"/>
        <end position="355"/>
    </location>
</feature>
<keyword evidence="1" id="KW-0560">Oxidoreductase</keyword>
<dbReference type="EMBL" id="RJGP01000277">
    <property type="protein sequence ID" value="RVZ39576.1"/>
    <property type="molecule type" value="Genomic_DNA"/>
</dbReference>
<dbReference type="Pfam" id="PF01619">
    <property type="entry name" value="Pro_dh"/>
    <property type="match status" value="1"/>
</dbReference>
<reference evidence="3 4" key="1">
    <citation type="submission" date="2018-11" db="EMBL/GenBank/DDBJ databases">
        <title>Genetic determinants and prediction of antibiotic resistance phenotypes in Helicobacter pylori.</title>
        <authorList>
            <person name="Wagner K."/>
        </authorList>
    </citation>
    <scope>NUCLEOTIDE SEQUENCE [LARGE SCALE GENOMIC DNA]</scope>
    <source>
        <strain evidence="3 4">ZH70</strain>
    </source>
</reference>
<evidence type="ECO:0000256" key="1">
    <source>
        <dbReference type="ARBA" id="ARBA00023002"/>
    </source>
</evidence>
<dbReference type="Gene3D" id="3.20.20.220">
    <property type="match status" value="1"/>
</dbReference>
<name>A0A438XNY0_HELPX</name>
<dbReference type="InterPro" id="IPR015659">
    <property type="entry name" value="Proline_oxidase"/>
</dbReference>
<proteinExistence type="predicted"/>
<dbReference type="GO" id="GO:0071949">
    <property type="term" value="F:FAD binding"/>
    <property type="evidence" value="ECO:0007669"/>
    <property type="project" value="TreeGrafter"/>
</dbReference>
<organism evidence="3 4">
    <name type="scientific">Helicobacter pylori</name>
    <name type="common">Campylobacter pylori</name>
    <dbReference type="NCBI Taxonomy" id="210"/>
    <lineage>
        <taxon>Bacteria</taxon>
        <taxon>Pseudomonadati</taxon>
        <taxon>Campylobacterota</taxon>
        <taxon>Epsilonproteobacteria</taxon>
        <taxon>Campylobacterales</taxon>
        <taxon>Helicobacteraceae</taxon>
        <taxon>Helicobacter</taxon>
    </lineage>
</organism>